<organism evidence="9 10">
    <name type="scientific">Maudiozyma humilis</name>
    <name type="common">Sour dough yeast</name>
    <name type="synonym">Kazachstania humilis</name>
    <dbReference type="NCBI Taxonomy" id="51915"/>
    <lineage>
        <taxon>Eukaryota</taxon>
        <taxon>Fungi</taxon>
        <taxon>Dikarya</taxon>
        <taxon>Ascomycota</taxon>
        <taxon>Saccharomycotina</taxon>
        <taxon>Saccharomycetes</taxon>
        <taxon>Saccharomycetales</taxon>
        <taxon>Saccharomycetaceae</taxon>
        <taxon>Maudiozyma</taxon>
    </lineage>
</organism>
<evidence type="ECO:0000313" key="10">
    <source>
        <dbReference type="Proteomes" id="UP001377567"/>
    </source>
</evidence>
<dbReference type="PIRSF" id="PIRSF019693">
    <property type="entry name" value="VAMP-associated"/>
    <property type="match status" value="1"/>
</dbReference>
<feature type="region of interest" description="Disordered" evidence="6">
    <location>
        <begin position="147"/>
        <end position="196"/>
    </location>
</feature>
<sequence length="219" mass="24195">MSLVEISPDVLEYKPPLTEQSTEYMTIVNNASHNVAFKVKTTAPKFYCVRPNAAVIAPGESVEIQVIFLGLSEEPAANYNCRDKFLVITLPAPEDLDDKGVADAWSKLEASRGKEAVSKKIKVRYVTSDEISPAVAKQDVEESVEVEKEEKQAQPLSQDTPAVEKVEKTTEATEEVNEKKAVSSEDGSNSSENKQDSSVNLKLLLGIVLIAFIFRWLYN</sequence>
<dbReference type="SUPFAM" id="SSF49354">
    <property type="entry name" value="PapD-like"/>
    <property type="match status" value="1"/>
</dbReference>
<proteinExistence type="inferred from homology"/>
<dbReference type="InterPro" id="IPR000535">
    <property type="entry name" value="MSP_dom"/>
</dbReference>
<dbReference type="Pfam" id="PF00635">
    <property type="entry name" value="Motile_Sperm"/>
    <property type="match status" value="1"/>
</dbReference>
<evidence type="ECO:0000256" key="3">
    <source>
        <dbReference type="ARBA" id="ARBA00022692"/>
    </source>
</evidence>
<dbReference type="InterPro" id="IPR016763">
    <property type="entry name" value="VAP"/>
</dbReference>
<evidence type="ECO:0000256" key="1">
    <source>
        <dbReference type="ARBA" id="ARBA00004211"/>
    </source>
</evidence>
<reference evidence="9 10" key="1">
    <citation type="journal article" date="2023" name="Elife">
        <title>Identification of key yeast species and microbe-microbe interactions impacting larval growth of Drosophila in the wild.</title>
        <authorList>
            <person name="Mure A."/>
            <person name="Sugiura Y."/>
            <person name="Maeda R."/>
            <person name="Honda K."/>
            <person name="Sakurai N."/>
            <person name="Takahashi Y."/>
            <person name="Watada M."/>
            <person name="Katoh T."/>
            <person name="Gotoh A."/>
            <person name="Gotoh Y."/>
            <person name="Taniguchi I."/>
            <person name="Nakamura K."/>
            <person name="Hayashi T."/>
            <person name="Katayama T."/>
            <person name="Uemura T."/>
            <person name="Hattori Y."/>
        </authorList>
    </citation>
    <scope>NUCLEOTIDE SEQUENCE [LARGE SCALE GENOMIC DNA]</scope>
    <source>
        <strain evidence="9 10">KH-74</strain>
    </source>
</reference>
<comment type="similarity">
    <text evidence="2">Belongs to the VAMP-associated protein (VAP) (TC 9.B.17) family.</text>
</comment>
<feature type="compositionally biased region" description="Basic and acidic residues" evidence="6">
    <location>
        <begin position="162"/>
        <end position="183"/>
    </location>
</feature>
<keyword evidence="5 7" id="KW-0472">Membrane</keyword>
<evidence type="ECO:0000256" key="4">
    <source>
        <dbReference type="ARBA" id="ARBA00022989"/>
    </source>
</evidence>
<dbReference type="Gene3D" id="2.60.40.10">
    <property type="entry name" value="Immunoglobulins"/>
    <property type="match status" value="1"/>
</dbReference>
<evidence type="ECO:0000256" key="5">
    <source>
        <dbReference type="ARBA" id="ARBA00023136"/>
    </source>
</evidence>
<keyword evidence="4 7" id="KW-1133">Transmembrane helix</keyword>
<evidence type="ECO:0000256" key="7">
    <source>
        <dbReference type="SAM" id="Phobius"/>
    </source>
</evidence>
<keyword evidence="3 7" id="KW-0812">Transmembrane</keyword>
<comment type="subcellular location">
    <subcellularLocation>
        <location evidence="1">Membrane</location>
        <topology evidence="1">Single-pass type IV membrane protein</topology>
    </subcellularLocation>
</comment>
<protein>
    <submittedName>
        <fullName evidence="9">Phosphatidylinositol-binding protein</fullName>
    </submittedName>
</protein>
<feature type="transmembrane region" description="Helical" evidence="7">
    <location>
        <begin position="199"/>
        <end position="218"/>
    </location>
</feature>
<gene>
    <name evidence="9" type="ORF">DAKH74_020890</name>
</gene>
<dbReference type="InterPro" id="IPR008962">
    <property type="entry name" value="PapD-like_sf"/>
</dbReference>
<dbReference type="GO" id="GO:0005789">
    <property type="term" value="C:endoplasmic reticulum membrane"/>
    <property type="evidence" value="ECO:0007669"/>
    <property type="project" value="InterPro"/>
</dbReference>
<dbReference type="PROSITE" id="PS50202">
    <property type="entry name" value="MSP"/>
    <property type="match status" value="1"/>
</dbReference>
<feature type="domain" description="MSP" evidence="8">
    <location>
        <begin position="3"/>
        <end position="126"/>
    </location>
</feature>
<keyword evidence="10" id="KW-1185">Reference proteome</keyword>
<dbReference type="GO" id="GO:0033149">
    <property type="term" value="F:FFAT motif binding"/>
    <property type="evidence" value="ECO:0007669"/>
    <property type="project" value="TreeGrafter"/>
</dbReference>
<feature type="compositionally biased region" description="Polar residues" evidence="6">
    <location>
        <begin position="185"/>
        <end position="196"/>
    </location>
</feature>
<evidence type="ECO:0000256" key="6">
    <source>
        <dbReference type="SAM" id="MobiDB-lite"/>
    </source>
</evidence>
<evidence type="ECO:0000313" key="9">
    <source>
        <dbReference type="EMBL" id="GMM55473.1"/>
    </source>
</evidence>
<evidence type="ECO:0000259" key="8">
    <source>
        <dbReference type="PROSITE" id="PS50202"/>
    </source>
</evidence>
<dbReference type="Proteomes" id="UP001377567">
    <property type="component" value="Unassembled WGS sequence"/>
</dbReference>
<dbReference type="PANTHER" id="PTHR10809:SF6">
    <property type="entry name" value="AT11025P-RELATED"/>
    <property type="match status" value="1"/>
</dbReference>
<evidence type="ECO:0000256" key="2">
    <source>
        <dbReference type="ARBA" id="ARBA00008932"/>
    </source>
</evidence>
<dbReference type="EMBL" id="BTGD01000005">
    <property type="protein sequence ID" value="GMM55473.1"/>
    <property type="molecule type" value="Genomic_DNA"/>
</dbReference>
<accession>A0AAV5RVJ5</accession>
<name>A0AAV5RVJ5_MAUHU</name>
<dbReference type="PANTHER" id="PTHR10809">
    <property type="entry name" value="VESICLE-ASSOCIATED MEMBRANE PROTEIN-ASSOCIATED PROTEIN"/>
    <property type="match status" value="1"/>
</dbReference>
<dbReference type="GO" id="GO:0061817">
    <property type="term" value="P:endoplasmic reticulum-plasma membrane tethering"/>
    <property type="evidence" value="ECO:0007669"/>
    <property type="project" value="TreeGrafter"/>
</dbReference>
<dbReference type="GO" id="GO:0005886">
    <property type="term" value="C:plasma membrane"/>
    <property type="evidence" value="ECO:0007669"/>
    <property type="project" value="TreeGrafter"/>
</dbReference>
<dbReference type="AlphaFoldDB" id="A0AAV5RVJ5"/>
<dbReference type="InterPro" id="IPR013783">
    <property type="entry name" value="Ig-like_fold"/>
</dbReference>
<dbReference type="GO" id="GO:0090158">
    <property type="term" value="P:endoplasmic reticulum membrane organization"/>
    <property type="evidence" value="ECO:0007669"/>
    <property type="project" value="TreeGrafter"/>
</dbReference>
<comment type="caution">
    <text evidence="9">The sequence shown here is derived from an EMBL/GenBank/DDBJ whole genome shotgun (WGS) entry which is preliminary data.</text>
</comment>